<dbReference type="AlphaFoldDB" id="A0A9D4LA89"/>
<reference evidence="1" key="1">
    <citation type="journal article" date="2019" name="bioRxiv">
        <title>The Genome of the Zebra Mussel, Dreissena polymorpha: A Resource for Invasive Species Research.</title>
        <authorList>
            <person name="McCartney M.A."/>
            <person name="Auch B."/>
            <person name="Kono T."/>
            <person name="Mallez S."/>
            <person name="Zhang Y."/>
            <person name="Obille A."/>
            <person name="Becker A."/>
            <person name="Abrahante J.E."/>
            <person name="Garbe J."/>
            <person name="Badalamenti J.P."/>
            <person name="Herman A."/>
            <person name="Mangelson H."/>
            <person name="Liachko I."/>
            <person name="Sullivan S."/>
            <person name="Sone E.D."/>
            <person name="Koren S."/>
            <person name="Silverstein K.A.T."/>
            <person name="Beckman K.B."/>
            <person name="Gohl D.M."/>
        </authorList>
    </citation>
    <scope>NUCLEOTIDE SEQUENCE</scope>
    <source>
        <strain evidence="1">Duluth1</strain>
        <tissue evidence="1">Whole animal</tissue>
    </source>
</reference>
<accession>A0A9D4LA89</accession>
<dbReference type="EMBL" id="JAIWYP010000003">
    <property type="protein sequence ID" value="KAH3854872.1"/>
    <property type="molecule type" value="Genomic_DNA"/>
</dbReference>
<evidence type="ECO:0000313" key="1">
    <source>
        <dbReference type="EMBL" id="KAH3854872.1"/>
    </source>
</evidence>
<keyword evidence="2" id="KW-1185">Reference proteome</keyword>
<sequence length="104" mass="11814">MTYNCSFLRKAAIRKTEITTGSPQYNKQPIYGTRATDFTLDLKLEDIDLASFFGEKASVRITSAASPQMIISRLSELFRNNTEFTLEIVSKIKEMILEDLRGGR</sequence>
<organism evidence="1 2">
    <name type="scientific">Dreissena polymorpha</name>
    <name type="common">Zebra mussel</name>
    <name type="synonym">Mytilus polymorpha</name>
    <dbReference type="NCBI Taxonomy" id="45954"/>
    <lineage>
        <taxon>Eukaryota</taxon>
        <taxon>Metazoa</taxon>
        <taxon>Spiralia</taxon>
        <taxon>Lophotrochozoa</taxon>
        <taxon>Mollusca</taxon>
        <taxon>Bivalvia</taxon>
        <taxon>Autobranchia</taxon>
        <taxon>Heteroconchia</taxon>
        <taxon>Euheterodonta</taxon>
        <taxon>Imparidentia</taxon>
        <taxon>Neoheterodontei</taxon>
        <taxon>Myida</taxon>
        <taxon>Dreissenoidea</taxon>
        <taxon>Dreissenidae</taxon>
        <taxon>Dreissena</taxon>
    </lineage>
</organism>
<proteinExistence type="predicted"/>
<evidence type="ECO:0000313" key="2">
    <source>
        <dbReference type="Proteomes" id="UP000828390"/>
    </source>
</evidence>
<reference evidence="1" key="2">
    <citation type="submission" date="2020-11" db="EMBL/GenBank/DDBJ databases">
        <authorList>
            <person name="McCartney M.A."/>
            <person name="Auch B."/>
            <person name="Kono T."/>
            <person name="Mallez S."/>
            <person name="Becker A."/>
            <person name="Gohl D.M."/>
            <person name="Silverstein K.A.T."/>
            <person name="Koren S."/>
            <person name="Bechman K.B."/>
            <person name="Herman A."/>
            <person name="Abrahante J.E."/>
            <person name="Garbe J."/>
        </authorList>
    </citation>
    <scope>NUCLEOTIDE SEQUENCE</scope>
    <source>
        <strain evidence="1">Duluth1</strain>
        <tissue evidence="1">Whole animal</tissue>
    </source>
</reference>
<gene>
    <name evidence="1" type="ORF">DPMN_097430</name>
</gene>
<protein>
    <submittedName>
        <fullName evidence="1">Uncharacterized protein</fullName>
    </submittedName>
</protein>
<name>A0A9D4LA89_DREPO</name>
<dbReference type="Proteomes" id="UP000828390">
    <property type="component" value="Unassembled WGS sequence"/>
</dbReference>
<comment type="caution">
    <text evidence="1">The sequence shown here is derived from an EMBL/GenBank/DDBJ whole genome shotgun (WGS) entry which is preliminary data.</text>
</comment>